<comment type="caution">
    <text evidence="2">The sequence shown here is derived from an EMBL/GenBank/DDBJ whole genome shotgun (WGS) entry which is preliminary data.</text>
</comment>
<feature type="region of interest" description="Disordered" evidence="1">
    <location>
        <begin position="165"/>
        <end position="200"/>
    </location>
</feature>
<evidence type="ECO:0000256" key="1">
    <source>
        <dbReference type="SAM" id="MobiDB-lite"/>
    </source>
</evidence>
<sequence length="614" mass="66249">MFKNIFQTPDSLKNALLQAVRSGVESLRTVLSNNEASSRRAGTGAGGPRAGTASSSLSPSTTTSSRIASLAAAAEEAIAPTGRVPRLSRDRAESWTTTTSSSSSSGGANNTSTYRKSVDENHPFSNTTTSARPGSAATITDSVAESIKSFGKELSMGLGGLGLTTPSSGAGAQNTSATAGMGQAHHRNSHSGSSSSSRTRVWNWNGQETTTTTTMTMTTDVRGSGSGDVMGASGRALKTGVKTEAAAKETEVILNKIRMQQDAAVARAKRMPEVEKMAQRRHVDTAMEMKAEAKQLKVMEQSMDEMTTVSENIQRKLVGLEATIAKLEMNAEVMSLADWKKSKVSELDKYMETKRKELWDKAEMLATRSEQFQREESARKLQLYENQFERDMAHFRRSKEEQEQELWKSIEESSDGTEGGGTVSWTSDTLDNVRAASSKTLSLSTTGKRPTMPPTTTKIQLAAVPSSILSVRAASAATGILDGMDQPVLTVGGVDQDEERREKEDLDKFLGSASENDDNSSEDIQESEMDSDEDDDDEDDDDEEEVDSSSEDDTMDPIEMARKARASAASSSSGSKASEASWAKVLRVVDDAMVMYLTGDKDVIQAWKEDINSR</sequence>
<name>A0A9P5SGN7_9FUNG</name>
<feature type="region of interest" description="Disordered" evidence="1">
    <location>
        <begin position="491"/>
        <end position="583"/>
    </location>
</feature>
<organism evidence="2 3">
    <name type="scientific">Podila minutissima</name>
    <dbReference type="NCBI Taxonomy" id="64525"/>
    <lineage>
        <taxon>Eukaryota</taxon>
        <taxon>Fungi</taxon>
        <taxon>Fungi incertae sedis</taxon>
        <taxon>Mucoromycota</taxon>
        <taxon>Mortierellomycotina</taxon>
        <taxon>Mortierellomycetes</taxon>
        <taxon>Mortierellales</taxon>
        <taxon>Mortierellaceae</taxon>
        <taxon>Podila</taxon>
    </lineage>
</organism>
<gene>
    <name evidence="2" type="ORF">BG006_010839</name>
</gene>
<feature type="region of interest" description="Disordered" evidence="1">
    <location>
        <begin position="395"/>
        <end position="430"/>
    </location>
</feature>
<protein>
    <submittedName>
        <fullName evidence="2">Uncharacterized protein</fullName>
    </submittedName>
</protein>
<feature type="compositionally biased region" description="Basic and acidic residues" evidence="1">
    <location>
        <begin position="498"/>
        <end position="508"/>
    </location>
</feature>
<feature type="compositionally biased region" description="Polar residues" evidence="1">
    <location>
        <begin position="123"/>
        <end position="137"/>
    </location>
</feature>
<dbReference type="EMBL" id="JAAAUY010000887">
    <property type="protein sequence ID" value="KAF9325685.1"/>
    <property type="molecule type" value="Genomic_DNA"/>
</dbReference>
<evidence type="ECO:0000313" key="2">
    <source>
        <dbReference type="EMBL" id="KAF9325685.1"/>
    </source>
</evidence>
<feature type="compositionally biased region" description="Low complexity" evidence="1">
    <location>
        <begin position="566"/>
        <end position="583"/>
    </location>
</feature>
<dbReference type="AlphaFoldDB" id="A0A9P5SGN7"/>
<feature type="compositionally biased region" description="Acidic residues" evidence="1">
    <location>
        <begin position="515"/>
        <end position="556"/>
    </location>
</feature>
<feature type="non-terminal residue" evidence="2">
    <location>
        <position position="614"/>
    </location>
</feature>
<evidence type="ECO:0000313" key="3">
    <source>
        <dbReference type="Proteomes" id="UP000696485"/>
    </source>
</evidence>
<accession>A0A9P5SGN7</accession>
<feature type="compositionally biased region" description="Low complexity" evidence="1">
    <location>
        <begin position="190"/>
        <end position="200"/>
    </location>
</feature>
<proteinExistence type="predicted"/>
<keyword evidence="3" id="KW-1185">Reference proteome</keyword>
<reference evidence="2" key="1">
    <citation type="journal article" date="2020" name="Fungal Divers.">
        <title>Resolving the Mortierellaceae phylogeny through synthesis of multi-gene phylogenetics and phylogenomics.</title>
        <authorList>
            <person name="Vandepol N."/>
            <person name="Liber J."/>
            <person name="Desiro A."/>
            <person name="Na H."/>
            <person name="Kennedy M."/>
            <person name="Barry K."/>
            <person name="Grigoriev I.V."/>
            <person name="Miller A.N."/>
            <person name="O'Donnell K."/>
            <person name="Stajich J.E."/>
            <person name="Bonito G."/>
        </authorList>
    </citation>
    <scope>NUCLEOTIDE SEQUENCE</scope>
    <source>
        <strain evidence="2">NVP1</strain>
    </source>
</reference>
<feature type="region of interest" description="Disordered" evidence="1">
    <location>
        <begin position="31"/>
        <end position="137"/>
    </location>
</feature>
<dbReference type="Proteomes" id="UP000696485">
    <property type="component" value="Unassembled WGS sequence"/>
</dbReference>
<feature type="compositionally biased region" description="Basic and acidic residues" evidence="1">
    <location>
        <begin position="395"/>
        <end position="411"/>
    </location>
</feature>
<feature type="compositionally biased region" description="Low complexity" evidence="1">
    <location>
        <begin position="50"/>
        <end position="81"/>
    </location>
</feature>
<feature type="compositionally biased region" description="Low complexity" evidence="1">
    <location>
        <begin position="94"/>
        <end position="113"/>
    </location>
</feature>